<organism evidence="2 3">
    <name type="scientific">Bailinhaonella thermotolerans</name>
    <dbReference type="NCBI Taxonomy" id="1070861"/>
    <lineage>
        <taxon>Bacteria</taxon>
        <taxon>Bacillati</taxon>
        <taxon>Actinomycetota</taxon>
        <taxon>Actinomycetes</taxon>
        <taxon>Streptosporangiales</taxon>
        <taxon>Streptosporangiaceae</taxon>
        <taxon>Bailinhaonella</taxon>
    </lineage>
</organism>
<gene>
    <name evidence="2" type="ORF">D5H75_38090</name>
</gene>
<evidence type="ECO:0000313" key="3">
    <source>
        <dbReference type="Proteomes" id="UP000265768"/>
    </source>
</evidence>
<dbReference type="AlphaFoldDB" id="A0A3A3ZZB5"/>
<keyword evidence="3" id="KW-1185">Reference proteome</keyword>
<proteinExistence type="predicted"/>
<evidence type="ECO:0000313" key="2">
    <source>
        <dbReference type="EMBL" id="RJL21029.1"/>
    </source>
</evidence>
<sequence length="145" mass="14926">MIEIRISQDGAPLTAEGPHSSEGARIIAAGIGEAVRLLNHATWGGAHLASPAAVYSIYGSLADAARRLPQALTQMEQHIADAVADGTVREDPDYGSHGGHAQAAAAETTELTRQACAAAGELSRLLDRLQSAVGGLARVDPGPDR</sequence>
<dbReference type="OrthoDB" id="3477835at2"/>
<accession>A0A3A3ZZB5</accession>
<dbReference type="RefSeq" id="WP_119931490.1">
    <property type="nucleotide sequence ID" value="NZ_QZEY01000027.1"/>
</dbReference>
<feature type="region of interest" description="Disordered" evidence="1">
    <location>
        <begin position="87"/>
        <end position="106"/>
    </location>
</feature>
<comment type="caution">
    <text evidence="2">The sequence shown here is derived from an EMBL/GenBank/DDBJ whole genome shotgun (WGS) entry which is preliminary data.</text>
</comment>
<evidence type="ECO:0000256" key="1">
    <source>
        <dbReference type="SAM" id="MobiDB-lite"/>
    </source>
</evidence>
<name>A0A3A3ZZB5_9ACTN</name>
<reference evidence="2 3" key="1">
    <citation type="submission" date="2018-09" db="EMBL/GenBank/DDBJ databases">
        <title>YIM 75507 draft genome.</title>
        <authorList>
            <person name="Tang S."/>
            <person name="Feng Y."/>
        </authorList>
    </citation>
    <scope>NUCLEOTIDE SEQUENCE [LARGE SCALE GENOMIC DNA]</scope>
    <source>
        <strain evidence="2 3">YIM 75507</strain>
    </source>
</reference>
<protein>
    <submittedName>
        <fullName evidence="2">Uncharacterized protein</fullName>
    </submittedName>
</protein>
<dbReference type="EMBL" id="QZEY01000027">
    <property type="protein sequence ID" value="RJL21029.1"/>
    <property type="molecule type" value="Genomic_DNA"/>
</dbReference>
<dbReference type="Proteomes" id="UP000265768">
    <property type="component" value="Unassembled WGS sequence"/>
</dbReference>